<dbReference type="Proteomes" id="UP000694388">
    <property type="component" value="Unplaced"/>
</dbReference>
<proteinExistence type="predicted"/>
<feature type="region of interest" description="Disordered" evidence="3">
    <location>
        <begin position="443"/>
        <end position="532"/>
    </location>
</feature>
<organism evidence="6 7">
    <name type="scientific">Eptatretus burgeri</name>
    <name type="common">Inshore hagfish</name>
    <dbReference type="NCBI Taxonomy" id="7764"/>
    <lineage>
        <taxon>Eukaryota</taxon>
        <taxon>Metazoa</taxon>
        <taxon>Chordata</taxon>
        <taxon>Craniata</taxon>
        <taxon>Vertebrata</taxon>
        <taxon>Cyclostomata</taxon>
        <taxon>Myxini</taxon>
        <taxon>Myxiniformes</taxon>
        <taxon>Myxinidae</taxon>
        <taxon>Eptatretinae</taxon>
        <taxon>Eptatretus</taxon>
    </lineage>
</organism>
<protein>
    <submittedName>
        <fullName evidence="6">SR-related CTD associated factor 8</fullName>
    </submittedName>
</protein>
<dbReference type="PANTHER" id="PTHR23140:SF4">
    <property type="entry name" value="PROTEIN CBR-NRD-1"/>
    <property type="match status" value="1"/>
</dbReference>
<evidence type="ECO:0000256" key="3">
    <source>
        <dbReference type="SAM" id="MobiDB-lite"/>
    </source>
</evidence>
<dbReference type="GO" id="GO:0003723">
    <property type="term" value="F:RNA binding"/>
    <property type="evidence" value="ECO:0007669"/>
    <property type="project" value="UniProtKB-UniRule"/>
</dbReference>
<dbReference type="FunFam" id="1.25.40.90:FF:000004">
    <property type="entry name" value="splicing factor, arginine/serine-rich 15"/>
    <property type="match status" value="1"/>
</dbReference>
<reference evidence="6" key="1">
    <citation type="submission" date="2025-08" db="UniProtKB">
        <authorList>
            <consortium name="Ensembl"/>
        </authorList>
    </citation>
    <scope>IDENTIFICATION</scope>
</reference>
<feature type="compositionally biased region" description="Basic and acidic residues" evidence="3">
    <location>
        <begin position="517"/>
        <end position="528"/>
    </location>
</feature>
<dbReference type="Pfam" id="PF00076">
    <property type="entry name" value="RRM_1"/>
    <property type="match status" value="1"/>
</dbReference>
<dbReference type="InterPro" id="IPR051485">
    <property type="entry name" value="SR-CTD_assoc_factor"/>
</dbReference>
<dbReference type="SMART" id="SM00582">
    <property type="entry name" value="RPR"/>
    <property type="match status" value="1"/>
</dbReference>
<evidence type="ECO:0000259" key="5">
    <source>
        <dbReference type="PROSITE" id="PS51391"/>
    </source>
</evidence>
<dbReference type="Gene3D" id="1.25.40.90">
    <property type="match status" value="1"/>
</dbReference>
<dbReference type="PANTHER" id="PTHR23140">
    <property type="entry name" value="RNA PROCESSING PROTEIN LD23810P"/>
    <property type="match status" value="1"/>
</dbReference>
<dbReference type="AlphaFoldDB" id="A0A8C4PYI0"/>
<dbReference type="PROSITE" id="PS51391">
    <property type="entry name" value="CID"/>
    <property type="match status" value="1"/>
</dbReference>
<sequence>MYFRYVDQSEQGIGERHVLRSIRGRFDALGRGRSSHHSQSSNFETARPTTVAPAMEAVKSFNRELNSLYECKPPISRAKMTQLTKAAIKAIKLYKHVVQSVEKFILKCRPEYKVPGLYVIDSIVRQSRHQFGAERDVFGPRFAKNVSATFHNLYKCPSDDKSKIVRVLNLWQKNVVFTSDIIQPLLDMAIGLPPPTSTPTGPPAGAANIQAGNTPGGSPTTPLTPAQAAAQVAETWPAGQTLPNADAIAAVAQLLQSSQSQQLLQSLQQKPIAPSLDPGLVAQVQALTAQLTAAAATTSKPPVVSLPPILEPSNNSAFDKKLLDRFDYDDEPESMEDKPEPVHSFLQDEVEPVKPIDNAEEIHTHLSVPQEETFQEQLARLTQPEPQSQMYSPNQVQVQVQVPTFTPYSQAYLPPAPPPSYPPPVEQPVDMELDMEIEQPEEVPAPGDFRQQHRSRSRSPSSHRSHSHSHSHSHYKGDRRRRSRDKDRDRERERDRDRDRDRGRERDRRSRRSSRSLSRERREQDRQRRGLPPLQNATLSVLSTTLWVGQLDKRVIQQDIAAMFQEFGPIESINMIPPRGCAYVCMTHRHDALRALHKLSKGLKIHSKMIKIAWALNKGVKSEHKKFWDVDLGASFIPWNLVKAEMLESFTDGGIIDQDSVNPEWEVKKFTSERDVTEVKSEEGSPEFTPSTPTISEPVNPIPPPTITRTLQVPPVPLGLVQALGFPTNLPAMVAPPFAPSLLHPPFARPPFNPSQPPPGFLVSGPVPIVPPPVSLPPVQMAPSTSQLLQASQAMQVLRTSQALRTPQTLQTQQAPQATRGSELPNEVMARIPLQPSLPPGLPTPLTERPFGLRPPGPPPGLLGMAPRGSLDPLRQCQVTRQGMALYQNLMVAHFHVCTEKLYYIGLSDNSFLSLPLFFSYFIGSLVSSMIPTIPGKPDALDSLRPGLDAQSGLMTPRATMPGAAPLPLPVMPPGVRANISKEGTSVCGEESNVRPPLLHPQVPPPRLVAQPGVVLGMGLPDNA</sequence>
<feature type="region of interest" description="Disordered" evidence="3">
    <location>
        <begin position="676"/>
        <end position="700"/>
    </location>
</feature>
<reference evidence="6" key="2">
    <citation type="submission" date="2025-09" db="UniProtKB">
        <authorList>
            <consortium name="Ensembl"/>
        </authorList>
    </citation>
    <scope>IDENTIFICATION</scope>
</reference>
<dbReference type="SUPFAM" id="SSF48464">
    <property type="entry name" value="ENTH/VHS domain"/>
    <property type="match status" value="1"/>
</dbReference>
<dbReference type="InterPro" id="IPR012677">
    <property type="entry name" value="Nucleotide-bd_a/b_plait_sf"/>
</dbReference>
<dbReference type="InterPro" id="IPR000504">
    <property type="entry name" value="RRM_dom"/>
</dbReference>
<evidence type="ECO:0000313" key="7">
    <source>
        <dbReference type="Proteomes" id="UP000694388"/>
    </source>
</evidence>
<dbReference type="InterPro" id="IPR035979">
    <property type="entry name" value="RBD_domain_sf"/>
</dbReference>
<dbReference type="GeneTree" id="ENSGT00530000063946"/>
<feature type="domain" description="CID" evidence="5">
    <location>
        <begin position="53"/>
        <end position="193"/>
    </location>
</feature>
<dbReference type="InterPro" id="IPR006569">
    <property type="entry name" value="CID_dom"/>
</dbReference>
<evidence type="ECO:0000313" key="6">
    <source>
        <dbReference type="Ensembl" id="ENSEBUP00000005797.1"/>
    </source>
</evidence>
<dbReference type="Pfam" id="PF04818">
    <property type="entry name" value="CID"/>
    <property type="match status" value="1"/>
</dbReference>
<feature type="compositionally biased region" description="Low complexity" evidence="3">
    <location>
        <begin position="203"/>
        <end position="224"/>
    </location>
</feature>
<dbReference type="GO" id="GO:0005634">
    <property type="term" value="C:nucleus"/>
    <property type="evidence" value="ECO:0007669"/>
    <property type="project" value="TreeGrafter"/>
</dbReference>
<dbReference type="Gene3D" id="3.30.70.330">
    <property type="match status" value="1"/>
</dbReference>
<dbReference type="SMART" id="SM00360">
    <property type="entry name" value="RRM"/>
    <property type="match status" value="1"/>
</dbReference>
<evidence type="ECO:0000256" key="1">
    <source>
        <dbReference type="ARBA" id="ARBA00022884"/>
    </source>
</evidence>
<feature type="compositionally biased region" description="Basic residues" evidence="3">
    <location>
        <begin position="452"/>
        <end position="483"/>
    </location>
</feature>
<feature type="compositionally biased region" description="Polar residues" evidence="3">
    <location>
        <begin position="688"/>
        <end position="697"/>
    </location>
</feature>
<name>A0A8C4PYI0_EPTBU</name>
<dbReference type="CDD" id="cd16983">
    <property type="entry name" value="CID_SCAF8_like"/>
    <property type="match status" value="1"/>
</dbReference>
<accession>A0A8C4PYI0</accession>
<feature type="compositionally biased region" description="Basic and acidic residues" evidence="3">
    <location>
        <begin position="484"/>
        <end position="508"/>
    </location>
</feature>
<dbReference type="SUPFAM" id="SSF54928">
    <property type="entry name" value="RNA-binding domain, RBD"/>
    <property type="match status" value="1"/>
</dbReference>
<feature type="compositionally biased region" description="Pro residues" evidence="3">
    <location>
        <begin position="193"/>
        <end position="202"/>
    </location>
</feature>
<dbReference type="InterPro" id="IPR008942">
    <property type="entry name" value="ENTH_VHS"/>
</dbReference>
<dbReference type="Ensembl" id="ENSEBUT00000006242.1">
    <property type="protein sequence ID" value="ENSEBUP00000005797.1"/>
    <property type="gene ID" value="ENSEBUG00000003891.1"/>
</dbReference>
<feature type="region of interest" description="Disordered" evidence="3">
    <location>
        <begin position="193"/>
        <end position="224"/>
    </location>
</feature>
<dbReference type="PROSITE" id="PS50102">
    <property type="entry name" value="RRM"/>
    <property type="match status" value="1"/>
</dbReference>
<evidence type="ECO:0000256" key="2">
    <source>
        <dbReference type="PROSITE-ProRule" id="PRU00176"/>
    </source>
</evidence>
<feature type="domain" description="RRM" evidence="4">
    <location>
        <begin position="544"/>
        <end position="617"/>
    </location>
</feature>
<evidence type="ECO:0000259" key="4">
    <source>
        <dbReference type="PROSITE" id="PS50102"/>
    </source>
</evidence>
<keyword evidence="1 2" id="KW-0694">RNA-binding</keyword>
<keyword evidence="7" id="KW-1185">Reference proteome</keyword>